<sequence length="138" mass="15431">MSGKEMLIRHCVEENNVDEEMNVIDATKVRHVTVKAGKIESMSGLVDPASHLNLDYPDHRVTICVIAEQFAVGAKVRMDDDGLLFATVQRSSYGHYGKVDYTQRLVELISAVKKNQQSTRSAAASQQEQQQQQQVTIQ</sequence>
<organism evidence="1 2">
    <name type="scientific">Nitrososphaera gargensis (strain Ga9.2)</name>
    <dbReference type="NCBI Taxonomy" id="1237085"/>
    <lineage>
        <taxon>Archaea</taxon>
        <taxon>Nitrososphaerota</taxon>
        <taxon>Nitrososphaeria</taxon>
        <taxon>Nitrososphaerales</taxon>
        <taxon>Nitrososphaeraceae</taxon>
        <taxon>Nitrososphaera</taxon>
    </lineage>
</organism>
<proteinExistence type="predicted"/>
<dbReference type="HOGENOM" id="CLU_1933332_0_0_2"/>
<dbReference type="RefSeq" id="WP_015018104.1">
    <property type="nucleotide sequence ID" value="NC_018719.1"/>
</dbReference>
<dbReference type="BioCyc" id="CNIT1237085:G1324-613-MONOMER"/>
<gene>
    <name evidence="1" type="ordered locus">Ngar_c06150</name>
</gene>
<evidence type="ECO:0000313" key="2">
    <source>
        <dbReference type="Proteomes" id="UP000008037"/>
    </source>
</evidence>
<dbReference type="AlphaFoldDB" id="K0IFF0"/>
<dbReference type="STRING" id="1237085.Ngar_c06150"/>
<reference evidence="1 2" key="1">
    <citation type="journal article" date="2012" name="Environ. Microbiol.">
        <title>The genome of the ammonia-oxidizing Candidatus Nitrososphaera gargensis: insights into metabolic versatility and environmental adaptations.</title>
        <authorList>
            <person name="Spang A."/>
            <person name="Poehlein A."/>
            <person name="Offre P."/>
            <person name="Zumbragel S."/>
            <person name="Haider S."/>
            <person name="Rychlik N."/>
            <person name="Nowka B."/>
            <person name="Schmeisser C."/>
            <person name="Lebedeva E.V."/>
            <person name="Rattei T."/>
            <person name="Bohm C."/>
            <person name="Schmid M."/>
            <person name="Galushko A."/>
            <person name="Hatzenpichler R."/>
            <person name="Weinmaier T."/>
            <person name="Daniel R."/>
            <person name="Schleper C."/>
            <person name="Spieck E."/>
            <person name="Streit W."/>
            <person name="Wagner M."/>
        </authorList>
    </citation>
    <scope>NUCLEOTIDE SEQUENCE [LARGE SCALE GENOMIC DNA]</scope>
    <source>
        <strain evidence="2">Ga9.2</strain>
    </source>
</reference>
<dbReference type="InParanoid" id="K0IFF0"/>
<accession>K0IFF0</accession>
<dbReference type="OrthoDB" id="10666at2157"/>
<evidence type="ECO:0000313" key="1">
    <source>
        <dbReference type="EMBL" id="AFU57558.1"/>
    </source>
</evidence>
<keyword evidence="2" id="KW-1185">Reference proteome</keyword>
<dbReference type="Proteomes" id="UP000008037">
    <property type="component" value="Chromosome"/>
</dbReference>
<dbReference type="GeneID" id="13795010"/>
<dbReference type="KEGG" id="nga:Ngar_c06150"/>
<dbReference type="EMBL" id="CP002408">
    <property type="protein sequence ID" value="AFU57558.1"/>
    <property type="molecule type" value="Genomic_DNA"/>
</dbReference>
<protein>
    <submittedName>
        <fullName evidence="1">Uncharacterized protein</fullName>
    </submittedName>
</protein>
<name>K0IFF0_NITGG</name>